<dbReference type="GO" id="GO:0005576">
    <property type="term" value="C:extracellular region"/>
    <property type="evidence" value="ECO:0007669"/>
    <property type="project" value="UniProtKB-SubCell"/>
</dbReference>
<dbReference type="PANTHER" id="PTHR10612">
    <property type="entry name" value="APOLIPOPROTEIN D"/>
    <property type="match status" value="1"/>
</dbReference>
<dbReference type="PRINTS" id="PR01219">
    <property type="entry name" value="APOLIPOPROTD"/>
</dbReference>
<dbReference type="CDD" id="cd19437">
    <property type="entry name" value="lipocalin_apoD-like"/>
    <property type="match status" value="1"/>
</dbReference>
<dbReference type="GO" id="GO:0007420">
    <property type="term" value="P:brain development"/>
    <property type="evidence" value="ECO:0007669"/>
    <property type="project" value="InterPro"/>
</dbReference>
<dbReference type="OMA" id="VWSCYEF"/>
<dbReference type="InterPro" id="IPR012674">
    <property type="entry name" value="Calycin"/>
</dbReference>
<dbReference type="GO" id="GO:0006629">
    <property type="term" value="P:lipid metabolic process"/>
    <property type="evidence" value="ECO:0007669"/>
    <property type="project" value="TreeGrafter"/>
</dbReference>
<reference evidence="13" key="3">
    <citation type="submission" date="2025-08" db="UniProtKB">
        <authorList>
            <consortium name="Ensembl"/>
        </authorList>
    </citation>
    <scope>IDENTIFICATION</scope>
</reference>
<sequence length="186" mass="21220">MSATYLLLLLVPVISAQTFHWGACPIPEVQSNFTLQPYMGKWYEIEKLPDIFGRGQCIREENTMMEDGSVQVSYSQVWDPQNHQGKRWYLEGTAKVIDPQEPAKLGVNFLSFLPYTPYWVLSTDYTNYSIAYSCKDVFGIFYFDFAWILARSPSLPPQMVDQAKRMLISGGIDISNMTPTDQSCSV</sequence>
<evidence type="ECO:0000256" key="7">
    <source>
        <dbReference type="ARBA" id="ARBA00023121"/>
    </source>
</evidence>
<evidence type="ECO:0000256" key="9">
    <source>
        <dbReference type="ARBA" id="ARBA00023180"/>
    </source>
</evidence>
<dbReference type="GO" id="GO:0000302">
    <property type="term" value="P:response to reactive oxygen species"/>
    <property type="evidence" value="ECO:0007669"/>
    <property type="project" value="TreeGrafter"/>
</dbReference>
<keyword evidence="7" id="KW-0446">Lipid-binding</keyword>
<feature type="chain" id="PRO_5043114469" description="Apolipoprotein D" evidence="11">
    <location>
        <begin position="17"/>
        <end position="186"/>
    </location>
</feature>
<dbReference type="GO" id="GO:0042246">
    <property type="term" value="P:tissue regeneration"/>
    <property type="evidence" value="ECO:0007669"/>
    <property type="project" value="InterPro"/>
</dbReference>
<organism evidence="13 14">
    <name type="scientific">Astatotilapia calliptera</name>
    <name type="common">Eastern happy</name>
    <name type="synonym">Chromis callipterus</name>
    <dbReference type="NCBI Taxonomy" id="8154"/>
    <lineage>
        <taxon>Eukaryota</taxon>
        <taxon>Metazoa</taxon>
        <taxon>Chordata</taxon>
        <taxon>Craniata</taxon>
        <taxon>Vertebrata</taxon>
        <taxon>Euteleostomi</taxon>
        <taxon>Actinopterygii</taxon>
        <taxon>Neopterygii</taxon>
        <taxon>Teleostei</taxon>
        <taxon>Neoteleostei</taxon>
        <taxon>Acanthomorphata</taxon>
        <taxon>Ovalentaria</taxon>
        <taxon>Cichlomorphae</taxon>
        <taxon>Cichliformes</taxon>
        <taxon>Cichlidae</taxon>
        <taxon>African cichlids</taxon>
        <taxon>Pseudocrenilabrinae</taxon>
        <taxon>Haplochromini</taxon>
        <taxon>Astatotilapia</taxon>
    </lineage>
</organism>
<proteinExistence type="inferred from homology"/>
<keyword evidence="5" id="KW-0964">Secreted</keyword>
<dbReference type="GO" id="GO:0006869">
    <property type="term" value="P:lipid transport"/>
    <property type="evidence" value="ECO:0007669"/>
    <property type="project" value="InterPro"/>
</dbReference>
<dbReference type="Bgee" id="ENSACLG00000008941">
    <property type="expression patterns" value="Expressed in liver and 2 other cell types or tissues"/>
</dbReference>
<dbReference type="InterPro" id="IPR026222">
    <property type="entry name" value="ApoD_vertbrte"/>
</dbReference>
<dbReference type="SUPFAM" id="SSF50814">
    <property type="entry name" value="Lipocalins"/>
    <property type="match status" value="1"/>
</dbReference>
<feature type="domain" description="Lipocalin/cytosolic fatty-acid binding" evidence="12">
    <location>
        <begin position="35"/>
        <end position="180"/>
    </location>
</feature>
<keyword evidence="14" id="KW-1185">Reference proteome</keyword>
<dbReference type="RefSeq" id="XP_026035885.1">
    <property type="nucleotide sequence ID" value="XM_026180100.1"/>
</dbReference>
<dbReference type="Gene3D" id="2.40.128.20">
    <property type="match status" value="1"/>
</dbReference>
<dbReference type="GO" id="GO:0008289">
    <property type="term" value="F:lipid binding"/>
    <property type="evidence" value="ECO:0007669"/>
    <property type="project" value="UniProtKB-KW"/>
</dbReference>
<dbReference type="AlphaFoldDB" id="A0A3P8P7W9"/>
<comment type="similarity">
    <text evidence="2 11">Belongs to the calycin superfamily. Lipocalin family.</text>
</comment>
<dbReference type="Pfam" id="PF08212">
    <property type="entry name" value="Lipocalin_2"/>
    <property type="match status" value="1"/>
</dbReference>
<dbReference type="OrthoDB" id="8386191at2759"/>
<evidence type="ECO:0000256" key="1">
    <source>
        <dbReference type="ARBA" id="ARBA00004613"/>
    </source>
</evidence>
<dbReference type="RefSeq" id="XP_026035886.1">
    <property type="nucleotide sequence ID" value="XM_026180101.1"/>
</dbReference>
<keyword evidence="4" id="KW-0813">Transport</keyword>
<evidence type="ECO:0000313" key="13">
    <source>
        <dbReference type="Ensembl" id="ENSACLP00000013089.1"/>
    </source>
</evidence>
<evidence type="ECO:0000256" key="3">
    <source>
        <dbReference type="ARBA" id="ARBA00019890"/>
    </source>
</evidence>
<comment type="subcellular location">
    <subcellularLocation>
        <location evidence="1">Secreted</location>
    </subcellularLocation>
</comment>
<evidence type="ECO:0000256" key="4">
    <source>
        <dbReference type="ARBA" id="ARBA00022448"/>
    </source>
</evidence>
<evidence type="ECO:0000259" key="12">
    <source>
        <dbReference type="Pfam" id="PF08212"/>
    </source>
</evidence>
<protein>
    <recommendedName>
        <fullName evidence="3">Apolipoprotein D</fullName>
    </recommendedName>
</protein>
<reference evidence="13" key="4">
    <citation type="submission" date="2025-09" db="UniProtKB">
        <authorList>
            <consortium name="Ensembl"/>
        </authorList>
    </citation>
    <scope>IDENTIFICATION</scope>
</reference>
<evidence type="ECO:0000256" key="5">
    <source>
        <dbReference type="ARBA" id="ARBA00022525"/>
    </source>
</evidence>
<dbReference type="PRINTS" id="PR02058">
    <property type="entry name" value="APODVERTBRTE"/>
</dbReference>
<dbReference type="InterPro" id="IPR002969">
    <property type="entry name" value="ApolipopD"/>
</dbReference>
<accession>A0A3P8P7W9</accession>
<dbReference type="GeneID" id="113029296"/>
<dbReference type="FunFam" id="2.40.128.20:FF:000003">
    <property type="entry name" value="Apolipoprotein D"/>
    <property type="match status" value="1"/>
</dbReference>
<dbReference type="InterPro" id="IPR022271">
    <property type="entry name" value="Lipocalin_ApoD"/>
</dbReference>
<evidence type="ECO:0000256" key="11">
    <source>
        <dbReference type="PIRNR" id="PIRNR036893"/>
    </source>
</evidence>
<evidence type="ECO:0000256" key="10">
    <source>
        <dbReference type="ARBA" id="ARBA00023283"/>
    </source>
</evidence>
<dbReference type="Ensembl" id="ENSACLT00000013416.2">
    <property type="protein sequence ID" value="ENSACLP00000013089.1"/>
    <property type="gene ID" value="ENSACLG00000008941.2"/>
</dbReference>
<feature type="signal peptide" evidence="11">
    <location>
        <begin position="1"/>
        <end position="16"/>
    </location>
</feature>
<dbReference type="InterPro" id="IPR000566">
    <property type="entry name" value="Lipocln_cytosolic_FA-bd_dom"/>
</dbReference>
<dbReference type="GO" id="GO:0005737">
    <property type="term" value="C:cytoplasm"/>
    <property type="evidence" value="ECO:0007669"/>
    <property type="project" value="TreeGrafter"/>
</dbReference>
<keyword evidence="6 11" id="KW-0732">Signal</keyword>
<dbReference type="PIRSF" id="PIRSF036893">
    <property type="entry name" value="Lipocalin_ApoD"/>
    <property type="match status" value="1"/>
</dbReference>
<dbReference type="PANTHER" id="PTHR10612:SF15">
    <property type="entry name" value="APOLIPOPROTEIN D"/>
    <property type="match status" value="1"/>
</dbReference>
<name>A0A3P8P7W9_ASTCA</name>
<dbReference type="RefSeq" id="XP_026035887.1">
    <property type="nucleotide sequence ID" value="XM_026180102.1"/>
</dbReference>
<evidence type="ECO:0000256" key="6">
    <source>
        <dbReference type="ARBA" id="ARBA00022729"/>
    </source>
</evidence>
<reference evidence="13 14" key="1">
    <citation type="submission" date="2018-05" db="EMBL/GenBank/DDBJ databases">
        <authorList>
            <person name="Datahose"/>
        </authorList>
    </citation>
    <scope>NUCLEOTIDE SEQUENCE</scope>
</reference>
<dbReference type="Proteomes" id="UP000265100">
    <property type="component" value="Chromosome 9"/>
</dbReference>
<reference evidence="14" key="2">
    <citation type="submission" date="2023-03" db="EMBL/GenBank/DDBJ databases">
        <authorList>
            <consortium name="Wellcome Sanger Institute Data Sharing"/>
        </authorList>
    </citation>
    <scope>NUCLEOTIDE SEQUENCE [LARGE SCALE GENOMIC DNA]</scope>
</reference>
<evidence type="ECO:0000313" key="14">
    <source>
        <dbReference type="Proteomes" id="UP000265100"/>
    </source>
</evidence>
<evidence type="ECO:0000256" key="8">
    <source>
        <dbReference type="ARBA" id="ARBA00023157"/>
    </source>
</evidence>
<keyword evidence="8" id="KW-1015">Disulfide bond</keyword>
<evidence type="ECO:0000256" key="2">
    <source>
        <dbReference type="ARBA" id="ARBA00006889"/>
    </source>
</evidence>
<dbReference type="GeneTree" id="ENSGT00510000046981"/>
<keyword evidence="10" id="KW-0873">Pyrrolidone carboxylic acid</keyword>
<keyword evidence="9" id="KW-0325">Glycoprotein</keyword>